<dbReference type="Proteomes" id="UP001193389">
    <property type="component" value="Chromosome"/>
</dbReference>
<name>A0A5K7SBE3_9BACT</name>
<reference evidence="1" key="1">
    <citation type="journal article" date="2020" name="Int. J. Syst. Evol. Microbiol.">
        <title>Aquipluma nitroreducens gen. nov. sp. nov., a novel facultatively anaerobic bacterium isolated from a freshwater lake.</title>
        <authorList>
            <person name="Watanabe M."/>
            <person name="Kojima H."/>
            <person name="Fukui M."/>
        </authorList>
    </citation>
    <scope>NUCLEOTIDE SEQUENCE</scope>
    <source>
        <strain evidence="1">MeG22</strain>
    </source>
</reference>
<dbReference type="EMBL" id="AP018694">
    <property type="protein sequence ID" value="BBE18901.1"/>
    <property type="molecule type" value="Genomic_DNA"/>
</dbReference>
<sequence length="39" mass="4489">MSTNDQNFINRIDQEKSGLIARFFFQVSSTQSIEYGTTN</sequence>
<protein>
    <submittedName>
        <fullName evidence="1">Uncharacterized protein</fullName>
    </submittedName>
</protein>
<accession>A0A5K7SBE3</accession>
<dbReference type="AlphaFoldDB" id="A0A5K7SBE3"/>
<evidence type="ECO:0000313" key="2">
    <source>
        <dbReference type="Proteomes" id="UP001193389"/>
    </source>
</evidence>
<proteinExistence type="predicted"/>
<gene>
    <name evidence="1" type="ORF">AQPE_3071</name>
</gene>
<keyword evidence="2" id="KW-1185">Reference proteome</keyword>
<evidence type="ECO:0000313" key="1">
    <source>
        <dbReference type="EMBL" id="BBE18901.1"/>
    </source>
</evidence>
<organism evidence="1 2">
    <name type="scientific">Aquipluma nitroreducens</name>
    <dbReference type="NCBI Taxonomy" id="2010828"/>
    <lineage>
        <taxon>Bacteria</taxon>
        <taxon>Pseudomonadati</taxon>
        <taxon>Bacteroidota</taxon>
        <taxon>Bacteroidia</taxon>
        <taxon>Marinilabiliales</taxon>
        <taxon>Prolixibacteraceae</taxon>
        <taxon>Aquipluma</taxon>
    </lineage>
</organism>
<dbReference type="KEGG" id="anf:AQPE_3071"/>